<dbReference type="KEGG" id="ahe:Arch_0433"/>
<dbReference type="HOGENOM" id="CLU_059988_1_0_11"/>
<feature type="modified residue" description="N6-(pyridoxal phosphate)lysine" evidence="2">
    <location>
        <position position="31"/>
    </location>
</feature>
<dbReference type="Gene3D" id="3.20.20.10">
    <property type="entry name" value="Alanine racemase"/>
    <property type="match status" value="1"/>
</dbReference>
<evidence type="ECO:0000313" key="6">
    <source>
        <dbReference type="Proteomes" id="UP000000376"/>
    </source>
</evidence>
<dbReference type="PANTHER" id="PTHR10146:SF14">
    <property type="entry name" value="PYRIDOXAL PHOSPHATE HOMEOSTASIS PROTEIN"/>
    <property type="match status" value="1"/>
</dbReference>
<proteinExistence type="inferred from homology"/>
<protein>
    <submittedName>
        <fullName evidence="5">Alanine racemase domain protein</fullName>
    </submittedName>
</protein>
<sequence length="230" mass="24669">MVAIAESLGRIRDIVDRYAGGRHVDIMLATKHQPIERLIEAYDAGGVLMGHNLVDQLVSANAGLAEHGIHPYTSMIGHVQSNKLSSAMTVADRIDTVDSLKTAQRINRRQEERVARGEATGPYPVLIQINSAAADTQFGVAIGDVMQLAVAIADLPRVQIRGVMTIGARGSETNIRASFATTRRLSEEMRTLPALADADVISMGMSNDMHLAISEGATVVRVGTAVFGER</sequence>
<dbReference type="Proteomes" id="UP000000376">
    <property type="component" value="Chromosome"/>
</dbReference>
<dbReference type="NCBIfam" id="TIGR00044">
    <property type="entry name" value="YggS family pyridoxal phosphate-dependent enzyme"/>
    <property type="match status" value="1"/>
</dbReference>
<dbReference type="Pfam" id="PF01168">
    <property type="entry name" value="Ala_racemase_N"/>
    <property type="match status" value="1"/>
</dbReference>
<dbReference type="SUPFAM" id="SSF51419">
    <property type="entry name" value="PLP-binding barrel"/>
    <property type="match status" value="1"/>
</dbReference>
<gene>
    <name evidence="5" type="ordered locus">Arch_0433</name>
</gene>
<name>D7BMN7_ARCHD</name>
<keyword evidence="1 2" id="KW-0663">Pyridoxal phosphate</keyword>
<dbReference type="OrthoDB" id="9804072at2"/>
<evidence type="ECO:0000259" key="4">
    <source>
        <dbReference type="Pfam" id="PF01168"/>
    </source>
</evidence>
<dbReference type="RefSeq" id="WP_013169684.1">
    <property type="nucleotide sequence ID" value="NC_014218.1"/>
</dbReference>
<comment type="similarity">
    <text evidence="3">Belongs to the pyridoxal phosphate-binding protein YggS/PROSC family.</text>
</comment>
<dbReference type="STRING" id="644284.Arch_0433"/>
<dbReference type="eggNOG" id="COG0325">
    <property type="taxonomic scope" value="Bacteria"/>
</dbReference>
<organism evidence="5 6">
    <name type="scientific">Arcanobacterium haemolyticum (strain ATCC 9345 / DSM 20595 / CCM 5947 / CCUG 17215 / LMG 16163 / NBRC 15585 / NCTC 8452 / 11018)</name>
    <dbReference type="NCBI Taxonomy" id="644284"/>
    <lineage>
        <taxon>Bacteria</taxon>
        <taxon>Bacillati</taxon>
        <taxon>Actinomycetota</taxon>
        <taxon>Actinomycetes</taxon>
        <taxon>Actinomycetales</taxon>
        <taxon>Actinomycetaceae</taxon>
        <taxon>Arcanobacterium</taxon>
    </lineage>
</organism>
<dbReference type="GO" id="GO:0030170">
    <property type="term" value="F:pyridoxal phosphate binding"/>
    <property type="evidence" value="ECO:0007669"/>
    <property type="project" value="InterPro"/>
</dbReference>
<feature type="domain" description="Alanine racemase N-terminal" evidence="4">
    <location>
        <begin position="63"/>
        <end position="229"/>
    </location>
</feature>
<reference evidence="5 6" key="1">
    <citation type="journal article" date="2010" name="Stand. Genomic Sci.">
        <title>Complete genome sequence of Arcanobacterium haemolyticum type strain (11018).</title>
        <authorList>
            <person name="Yasawong M."/>
            <person name="Teshima H."/>
            <person name="Lapidus A."/>
            <person name="Nolan M."/>
            <person name="Lucas S."/>
            <person name="Glavina Del Rio T."/>
            <person name="Tice H."/>
            <person name="Cheng J."/>
            <person name="Bruce D."/>
            <person name="Detter C."/>
            <person name="Tapia R."/>
            <person name="Han C."/>
            <person name="Goodwin L."/>
            <person name="Pitluck S."/>
            <person name="Liolios K."/>
            <person name="Ivanova N."/>
            <person name="Mavromatis K."/>
            <person name="Mikhailova N."/>
            <person name="Pati A."/>
            <person name="Chen A."/>
            <person name="Palaniappan K."/>
            <person name="Land M."/>
            <person name="Hauser L."/>
            <person name="Chang Y."/>
            <person name="Jeffries C."/>
            <person name="Rohde M."/>
            <person name="Sikorski J."/>
            <person name="Pukall R."/>
            <person name="Goker M."/>
            <person name="Woyke T."/>
            <person name="Bristow J."/>
            <person name="Eisen J."/>
            <person name="Markowitz V."/>
            <person name="Hugenholtz P."/>
            <person name="Kyrpides N."/>
            <person name="Klenk H."/>
        </authorList>
    </citation>
    <scope>NUCLEOTIDE SEQUENCE [LARGE SCALE GENOMIC DNA]</scope>
    <source>
        <strain evidence="6">ATCC 9345 / DSM 20595 / CCUG 17215 / LMG 16163 / NBRC 15585 / NCTC 8452 / 11018</strain>
    </source>
</reference>
<dbReference type="AlphaFoldDB" id="D7BMN7"/>
<dbReference type="EMBL" id="CP002045">
    <property type="protein sequence ID" value="ADH92186.1"/>
    <property type="molecule type" value="Genomic_DNA"/>
</dbReference>
<dbReference type="InterPro" id="IPR011078">
    <property type="entry name" value="PyrdxlP_homeostasis"/>
</dbReference>
<dbReference type="InterPro" id="IPR029066">
    <property type="entry name" value="PLP-binding_barrel"/>
</dbReference>
<dbReference type="PIRSF" id="PIRSF004848">
    <property type="entry name" value="YBL036c_PLPDEIII"/>
    <property type="match status" value="1"/>
</dbReference>
<dbReference type="InterPro" id="IPR001608">
    <property type="entry name" value="Ala_racemase_N"/>
</dbReference>
<comment type="cofactor">
    <cofactor evidence="2">
        <name>pyridoxal 5'-phosphate</name>
        <dbReference type="ChEBI" id="CHEBI:597326"/>
    </cofactor>
</comment>
<keyword evidence="6" id="KW-1185">Reference proteome</keyword>
<evidence type="ECO:0000313" key="5">
    <source>
        <dbReference type="EMBL" id="ADH92186.1"/>
    </source>
</evidence>
<accession>D7BMN7</accession>
<evidence type="ECO:0000256" key="1">
    <source>
        <dbReference type="ARBA" id="ARBA00022898"/>
    </source>
</evidence>
<dbReference type="PANTHER" id="PTHR10146">
    <property type="entry name" value="PROLINE SYNTHETASE CO-TRANSCRIBED BACTERIAL HOMOLOG PROTEIN"/>
    <property type="match status" value="1"/>
</dbReference>
<evidence type="ECO:0000256" key="2">
    <source>
        <dbReference type="PIRSR" id="PIRSR004848-1"/>
    </source>
</evidence>
<evidence type="ECO:0000256" key="3">
    <source>
        <dbReference type="RuleBase" id="RU004514"/>
    </source>
</evidence>